<evidence type="ECO:0000313" key="3">
    <source>
        <dbReference type="Proteomes" id="UP001295444"/>
    </source>
</evidence>
<protein>
    <submittedName>
        <fullName evidence="2">Uncharacterized protein</fullName>
    </submittedName>
</protein>
<gene>
    <name evidence="2" type="ORF">PECUL_23A018026</name>
</gene>
<name>A0AAD1VSI4_PELCU</name>
<proteinExistence type="predicted"/>
<organism evidence="2 3">
    <name type="scientific">Pelobates cultripes</name>
    <name type="common">Western spadefoot toad</name>
    <dbReference type="NCBI Taxonomy" id="61616"/>
    <lineage>
        <taxon>Eukaryota</taxon>
        <taxon>Metazoa</taxon>
        <taxon>Chordata</taxon>
        <taxon>Craniata</taxon>
        <taxon>Vertebrata</taxon>
        <taxon>Euteleostomi</taxon>
        <taxon>Amphibia</taxon>
        <taxon>Batrachia</taxon>
        <taxon>Anura</taxon>
        <taxon>Pelobatoidea</taxon>
        <taxon>Pelobatidae</taxon>
        <taxon>Pelobates</taxon>
    </lineage>
</organism>
<feature type="region of interest" description="Disordered" evidence="1">
    <location>
        <begin position="1"/>
        <end position="22"/>
    </location>
</feature>
<dbReference type="Proteomes" id="UP001295444">
    <property type="component" value="Chromosome 02"/>
</dbReference>
<dbReference type="AlphaFoldDB" id="A0AAD1VSI4"/>
<dbReference type="EMBL" id="OW240913">
    <property type="protein sequence ID" value="CAH2250464.1"/>
    <property type="molecule type" value="Genomic_DNA"/>
</dbReference>
<accession>A0AAD1VSI4</accession>
<evidence type="ECO:0000313" key="2">
    <source>
        <dbReference type="EMBL" id="CAH2250464.1"/>
    </source>
</evidence>
<reference evidence="2" key="1">
    <citation type="submission" date="2022-03" db="EMBL/GenBank/DDBJ databases">
        <authorList>
            <person name="Alioto T."/>
            <person name="Alioto T."/>
            <person name="Gomez Garrido J."/>
        </authorList>
    </citation>
    <scope>NUCLEOTIDE SEQUENCE</scope>
</reference>
<sequence>MANSPAPSPNSETGRPTLSDISSNLRALPTNMVTKLDQHTLSADIHAAIRTEVATLRKEMASQGSRIQASGSLRRSPYRRSMKPLASP</sequence>
<feature type="region of interest" description="Disordered" evidence="1">
    <location>
        <begin position="60"/>
        <end position="88"/>
    </location>
</feature>
<keyword evidence="3" id="KW-1185">Reference proteome</keyword>
<evidence type="ECO:0000256" key="1">
    <source>
        <dbReference type="SAM" id="MobiDB-lite"/>
    </source>
</evidence>
<feature type="compositionally biased region" description="Polar residues" evidence="1">
    <location>
        <begin position="62"/>
        <end position="73"/>
    </location>
</feature>